<keyword evidence="3" id="KW-1185">Reference proteome</keyword>
<proteinExistence type="predicted"/>
<sequence>MPWTKQTTTPCGKEHLKEMEAWKTATTTGKRARKAKGTSGKGKKRRVNAFEVEEQECCLWTSTITNEKNYEFYEETLNRDVPGELKDRVYLRAMNRWAFVNKDGMLISPKHKDLSHTGAYLIGWATTLSGGQRRVQRIMSGYWPPKENRILSGLGSVWRMEAAVLLVPVGEIFFEDVENPIMNFAGVWVSSADKKAHYLLQNPLTQYENIWSTVLEAIDLDDYMWEDAVFSRPRPDWMSPWVAHMTRMELSLPATHDNDKLVEEPEPLGASDAESIEDDDSVSYPTGSSWRSGDPYGLEPTWLPALAKQAGALSTQNPASGRSAPSEATDTPGSPSAPPGADANTDDDADGDTDTDADADADDGVQENATAGNGAQEDTVTGDGVQENPTAGDGAAVGAGAGVPATGKGISTSTEASKSAPGAGDRQTSKANESGQAQPVPLTSAPAGAPSTTNKSVAPSCNPHAVRKI</sequence>
<dbReference type="EMBL" id="SSOP01000534">
    <property type="protein sequence ID" value="KAB5588190.1"/>
    <property type="molecule type" value="Genomic_DNA"/>
</dbReference>
<evidence type="ECO:0000313" key="2">
    <source>
        <dbReference type="EMBL" id="KAB5588190.1"/>
    </source>
</evidence>
<protein>
    <submittedName>
        <fullName evidence="2">Uncharacterized protein</fullName>
    </submittedName>
</protein>
<feature type="compositionally biased region" description="Polar residues" evidence="1">
    <location>
        <begin position="450"/>
        <end position="459"/>
    </location>
</feature>
<dbReference type="AlphaFoldDB" id="A0A5N5Q8S7"/>
<feature type="compositionally biased region" description="Acidic residues" evidence="1">
    <location>
        <begin position="344"/>
        <end position="365"/>
    </location>
</feature>
<feature type="compositionally biased region" description="Low complexity" evidence="1">
    <location>
        <begin position="328"/>
        <end position="343"/>
    </location>
</feature>
<evidence type="ECO:0000313" key="3">
    <source>
        <dbReference type="Proteomes" id="UP000383932"/>
    </source>
</evidence>
<organism evidence="2 3">
    <name type="scientific">Ceratobasidium theobromae</name>
    <dbReference type="NCBI Taxonomy" id="1582974"/>
    <lineage>
        <taxon>Eukaryota</taxon>
        <taxon>Fungi</taxon>
        <taxon>Dikarya</taxon>
        <taxon>Basidiomycota</taxon>
        <taxon>Agaricomycotina</taxon>
        <taxon>Agaricomycetes</taxon>
        <taxon>Cantharellales</taxon>
        <taxon>Ceratobasidiaceae</taxon>
        <taxon>Ceratobasidium</taxon>
    </lineage>
</organism>
<feature type="compositionally biased region" description="Polar residues" evidence="1">
    <location>
        <begin position="367"/>
        <end position="379"/>
    </location>
</feature>
<evidence type="ECO:0000256" key="1">
    <source>
        <dbReference type="SAM" id="MobiDB-lite"/>
    </source>
</evidence>
<dbReference type="OrthoDB" id="3251623at2759"/>
<reference evidence="2 3" key="1">
    <citation type="journal article" date="2019" name="Fungal Biol. Biotechnol.">
        <title>Draft genome sequence of fastidious pathogen Ceratobasidium theobromae, which causes vascular-streak dieback in Theobroma cacao.</title>
        <authorList>
            <person name="Ali S.S."/>
            <person name="Asman A."/>
            <person name="Shao J."/>
            <person name="Firmansyah A.P."/>
            <person name="Susilo A.W."/>
            <person name="Rosmana A."/>
            <person name="McMahon P."/>
            <person name="Junaid M."/>
            <person name="Guest D."/>
            <person name="Kheng T.Y."/>
            <person name="Meinhardt L.W."/>
            <person name="Bailey B.A."/>
        </authorList>
    </citation>
    <scope>NUCLEOTIDE SEQUENCE [LARGE SCALE GENOMIC DNA]</scope>
    <source>
        <strain evidence="2 3">CT2</strain>
    </source>
</reference>
<name>A0A5N5Q8S7_9AGAM</name>
<comment type="caution">
    <text evidence="2">The sequence shown here is derived from an EMBL/GenBank/DDBJ whole genome shotgun (WGS) entry which is preliminary data.</text>
</comment>
<feature type="region of interest" description="Disordered" evidence="1">
    <location>
        <begin position="311"/>
        <end position="469"/>
    </location>
</feature>
<feature type="region of interest" description="Disordered" evidence="1">
    <location>
        <begin position="255"/>
        <end position="296"/>
    </location>
</feature>
<accession>A0A5N5Q8S7</accession>
<dbReference type="Proteomes" id="UP000383932">
    <property type="component" value="Unassembled WGS sequence"/>
</dbReference>
<gene>
    <name evidence="2" type="ORF">CTheo_8370</name>
</gene>